<feature type="transmembrane region" description="Helical" evidence="5">
    <location>
        <begin position="346"/>
        <end position="367"/>
    </location>
</feature>
<comment type="caution">
    <text evidence="7">The sequence shown here is derived from an EMBL/GenBank/DDBJ whole genome shotgun (WGS) entry which is preliminary data.</text>
</comment>
<evidence type="ECO:0000259" key="6">
    <source>
        <dbReference type="Pfam" id="PF01490"/>
    </source>
</evidence>
<keyword evidence="2 5" id="KW-0812">Transmembrane</keyword>
<name>A0A813GYK6_POLGL</name>
<dbReference type="OrthoDB" id="438545at2759"/>
<keyword evidence="4 5" id="KW-0472">Membrane</keyword>
<evidence type="ECO:0000256" key="2">
    <source>
        <dbReference type="ARBA" id="ARBA00022692"/>
    </source>
</evidence>
<comment type="subcellular location">
    <subcellularLocation>
        <location evidence="1">Membrane</location>
        <topology evidence="1">Multi-pass membrane protein</topology>
    </subcellularLocation>
</comment>
<gene>
    <name evidence="7" type="ORF">PGLA1383_LOCUS46717</name>
</gene>
<dbReference type="Pfam" id="PF01490">
    <property type="entry name" value="Aa_trans"/>
    <property type="match status" value="1"/>
</dbReference>
<feature type="domain" description="Amino acid transporter transmembrane" evidence="6">
    <location>
        <begin position="2"/>
        <end position="349"/>
    </location>
</feature>
<feature type="transmembrane region" description="Helical" evidence="5">
    <location>
        <begin position="116"/>
        <end position="136"/>
    </location>
</feature>
<reference evidence="7" key="1">
    <citation type="submission" date="2021-02" db="EMBL/GenBank/DDBJ databases">
        <authorList>
            <person name="Dougan E. K."/>
            <person name="Rhodes N."/>
            <person name="Thang M."/>
            <person name="Chan C."/>
        </authorList>
    </citation>
    <scope>NUCLEOTIDE SEQUENCE</scope>
</reference>
<evidence type="ECO:0000256" key="4">
    <source>
        <dbReference type="ARBA" id="ARBA00023136"/>
    </source>
</evidence>
<keyword evidence="3 5" id="KW-1133">Transmembrane helix</keyword>
<feature type="transmembrane region" description="Helical" evidence="5">
    <location>
        <begin position="197"/>
        <end position="222"/>
    </location>
</feature>
<evidence type="ECO:0000256" key="3">
    <source>
        <dbReference type="ARBA" id="ARBA00022989"/>
    </source>
</evidence>
<feature type="non-terminal residue" evidence="7">
    <location>
        <position position="1"/>
    </location>
</feature>
<sequence>AGVEEGLSLLLASAVLSGFVSHMLCRCCDWVGRCSYEELAIAAFGRAGSIAMEVLVIWLLLGAMTSLLVIARDSLVLALGDLNPFGSSWQGRAMLTVLDVILVILPLSQLQSPASLLYSNLVAVLCMLLVSIMLAMRAAACSECRLWHGADWIVDYSAPATSSLRAVPIVMLSLGCQVQVPCIYADLERRSVPRMSVAIAAAMGLCVALYGVVGISGLLLAVHGGAVKVPGNILDVFAPDDSLALAMRGIISIAVTLVYPMLCLPCRSTLDHLLFGSAEKRPQGGCRPKLETIVIIGLTLVFSTLATDLSRVFGFTGATSGALICYVLPLAVFLKLRKDQPADVQAATQVSAYLSVAALACLIPLVALTTEAQMF</sequence>
<organism evidence="7 8">
    <name type="scientific">Polarella glacialis</name>
    <name type="common">Dinoflagellate</name>
    <dbReference type="NCBI Taxonomy" id="89957"/>
    <lineage>
        <taxon>Eukaryota</taxon>
        <taxon>Sar</taxon>
        <taxon>Alveolata</taxon>
        <taxon>Dinophyceae</taxon>
        <taxon>Suessiales</taxon>
        <taxon>Suessiaceae</taxon>
        <taxon>Polarella</taxon>
    </lineage>
</organism>
<evidence type="ECO:0000313" key="7">
    <source>
        <dbReference type="EMBL" id="CAE8630363.1"/>
    </source>
</evidence>
<evidence type="ECO:0000313" key="8">
    <source>
        <dbReference type="Proteomes" id="UP000654075"/>
    </source>
</evidence>
<accession>A0A813GYK6</accession>
<feature type="transmembrane region" description="Helical" evidence="5">
    <location>
        <begin position="312"/>
        <end position="334"/>
    </location>
</feature>
<dbReference type="InterPro" id="IPR013057">
    <property type="entry name" value="AA_transpt_TM"/>
</dbReference>
<evidence type="ECO:0000256" key="5">
    <source>
        <dbReference type="SAM" id="Phobius"/>
    </source>
</evidence>
<protein>
    <recommendedName>
        <fullName evidence="6">Amino acid transporter transmembrane domain-containing protein</fullName>
    </recommendedName>
</protein>
<evidence type="ECO:0000256" key="1">
    <source>
        <dbReference type="ARBA" id="ARBA00004141"/>
    </source>
</evidence>
<dbReference type="EMBL" id="CAJNNV010029855">
    <property type="protein sequence ID" value="CAE8630363.1"/>
    <property type="molecule type" value="Genomic_DNA"/>
</dbReference>
<dbReference type="GO" id="GO:0016020">
    <property type="term" value="C:membrane"/>
    <property type="evidence" value="ECO:0007669"/>
    <property type="project" value="UniProtKB-SubCell"/>
</dbReference>
<feature type="transmembrane region" description="Helical" evidence="5">
    <location>
        <begin position="49"/>
        <end position="71"/>
    </location>
</feature>
<proteinExistence type="predicted"/>
<feature type="transmembrane region" description="Helical" evidence="5">
    <location>
        <begin position="290"/>
        <end position="306"/>
    </location>
</feature>
<dbReference type="AlphaFoldDB" id="A0A813GYK6"/>
<dbReference type="PANTHER" id="PTHR22950">
    <property type="entry name" value="AMINO ACID TRANSPORTER"/>
    <property type="match status" value="1"/>
</dbReference>
<dbReference type="GO" id="GO:0015179">
    <property type="term" value="F:L-amino acid transmembrane transporter activity"/>
    <property type="evidence" value="ECO:0007669"/>
    <property type="project" value="TreeGrafter"/>
</dbReference>
<feature type="transmembrane region" description="Helical" evidence="5">
    <location>
        <begin position="242"/>
        <end position="262"/>
    </location>
</feature>
<dbReference type="OMA" id="LLITCEY"/>
<dbReference type="PANTHER" id="PTHR22950:SF702">
    <property type="entry name" value="AMINO ACID TRANSPORTER PROTEIN"/>
    <property type="match status" value="1"/>
</dbReference>
<keyword evidence="8" id="KW-1185">Reference proteome</keyword>
<dbReference type="Proteomes" id="UP000654075">
    <property type="component" value="Unassembled WGS sequence"/>
</dbReference>